<protein>
    <submittedName>
        <fullName evidence="4">Uncharacterized protein</fullName>
    </submittedName>
</protein>
<dbReference type="AlphaFoldDB" id="A0A3B0UQA1"/>
<dbReference type="PANTHER" id="PTHR30469:SF18">
    <property type="entry name" value="RESISTANCE-NODULATION-CELL DIVISION (RND) EFFLUX MEMBRANE FUSION PROTEIN-RELATED"/>
    <property type="match status" value="1"/>
</dbReference>
<dbReference type="InterPro" id="IPR006143">
    <property type="entry name" value="RND_pump_MFP"/>
</dbReference>
<name>A0A3B0UQA1_9ZZZZ</name>
<keyword evidence="1" id="KW-0175">Coiled coil</keyword>
<dbReference type="InterPro" id="IPR058792">
    <property type="entry name" value="Beta-barrel_RND_2"/>
</dbReference>
<dbReference type="Gene3D" id="2.40.30.170">
    <property type="match status" value="1"/>
</dbReference>
<evidence type="ECO:0000313" key="4">
    <source>
        <dbReference type="EMBL" id="VAW33048.1"/>
    </source>
</evidence>
<dbReference type="Gene3D" id="2.40.420.20">
    <property type="match status" value="1"/>
</dbReference>
<dbReference type="SUPFAM" id="SSF111369">
    <property type="entry name" value="HlyD-like secretion proteins"/>
    <property type="match status" value="1"/>
</dbReference>
<organism evidence="4">
    <name type="scientific">hydrothermal vent metagenome</name>
    <dbReference type="NCBI Taxonomy" id="652676"/>
    <lineage>
        <taxon>unclassified sequences</taxon>
        <taxon>metagenomes</taxon>
        <taxon>ecological metagenomes</taxon>
    </lineage>
</organism>
<accession>A0A3B0UQA1</accession>
<dbReference type="PANTHER" id="PTHR30469">
    <property type="entry name" value="MULTIDRUG RESISTANCE PROTEIN MDTA"/>
    <property type="match status" value="1"/>
</dbReference>
<sequence length="328" mass="36337">MKLLILGCILFNSLSYAQWHQTKLQTVSQYRVLNGEIEAVNKATVSAQTAGRVEKINYDVDDFVTEGAILVEFTNTEQKSNLNQAMANAKAAEIAFKQAQTDYRRIKDIFAKKLVAKSQLDQALSNRNALQAKSAAAKAAIVAAKKQLEYTVIRAPYAGIVTNRYIEQGETVSTGTAIMEGLSLMQLRVLTNIPQKIIKQIRDKPQAVIVLSDGTEIKADKITIFPYAETTTRTFKARLDFNTEASQLFPGMTVKVSFKIGEKLAILIPKSTIITRSELTLVYVRQDSASIPRQIKTGRQYGEFIEVISGLSVDENILLNPLTNLATK</sequence>
<dbReference type="InterPro" id="IPR058649">
    <property type="entry name" value="CzcB_C"/>
</dbReference>
<gene>
    <name evidence="4" type="ORF">MNBD_GAMMA01-1775</name>
</gene>
<feature type="coiled-coil region" evidence="1">
    <location>
        <begin position="75"/>
        <end position="147"/>
    </location>
</feature>
<dbReference type="Gene3D" id="1.10.287.470">
    <property type="entry name" value="Helix hairpin bin"/>
    <property type="match status" value="1"/>
</dbReference>
<dbReference type="GO" id="GO:1990281">
    <property type="term" value="C:efflux pump complex"/>
    <property type="evidence" value="ECO:0007669"/>
    <property type="project" value="TreeGrafter"/>
</dbReference>
<dbReference type="EMBL" id="UOEW01000017">
    <property type="protein sequence ID" value="VAW33048.1"/>
    <property type="molecule type" value="Genomic_DNA"/>
</dbReference>
<evidence type="ECO:0000259" key="3">
    <source>
        <dbReference type="Pfam" id="PF25975"/>
    </source>
</evidence>
<dbReference type="Gene3D" id="2.40.50.100">
    <property type="match status" value="1"/>
</dbReference>
<evidence type="ECO:0000256" key="1">
    <source>
        <dbReference type="SAM" id="Coils"/>
    </source>
</evidence>
<dbReference type="Pfam" id="PF25975">
    <property type="entry name" value="CzcB_C"/>
    <property type="match status" value="1"/>
</dbReference>
<feature type="domain" description="CzcB-like C-terminal circularly permuted SH3-like" evidence="3">
    <location>
        <begin position="267"/>
        <end position="317"/>
    </location>
</feature>
<dbReference type="GO" id="GO:0015562">
    <property type="term" value="F:efflux transmembrane transporter activity"/>
    <property type="evidence" value="ECO:0007669"/>
    <property type="project" value="TreeGrafter"/>
</dbReference>
<dbReference type="NCBIfam" id="TIGR01730">
    <property type="entry name" value="RND_mfp"/>
    <property type="match status" value="1"/>
</dbReference>
<evidence type="ECO:0000259" key="2">
    <source>
        <dbReference type="Pfam" id="PF25954"/>
    </source>
</evidence>
<reference evidence="4" key="1">
    <citation type="submission" date="2018-06" db="EMBL/GenBank/DDBJ databases">
        <authorList>
            <person name="Zhirakovskaya E."/>
        </authorList>
    </citation>
    <scope>NUCLEOTIDE SEQUENCE</scope>
</reference>
<dbReference type="Pfam" id="PF25954">
    <property type="entry name" value="Beta-barrel_RND_2"/>
    <property type="match status" value="1"/>
</dbReference>
<proteinExistence type="predicted"/>
<feature type="domain" description="CusB-like beta-barrel" evidence="2">
    <location>
        <begin position="192"/>
        <end position="259"/>
    </location>
</feature>